<dbReference type="CDD" id="cd07765">
    <property type="entry name" value="KRAB_A-box"/>
    <property type="match status" value="1"/>
</dbReference>
<dbReference type="InterPro" id="IPR001909">
    <property type="entry name" value="KRAB"/>
</dbReference>
<proteinExistence type="predicted"/>
<sequence length="73" mass="8555">SNKSSMVSQEVAVYFTQEEWALLDERQRELYRGEEPCVPDLQATKKREVLKATQTDFIWNSMFGEDSLHASYH</sequence>
<accession>A0A8C3FK75</accession>
<reference evidence="2" key="2">
    <citation type="submission" date="2025-08" db="UniProtKB">
        <authorList>
            <consortium name="Ensembl"/>
        </authorList>
    </citation>
    <scope>IDENTIFICATION</scope>
</reference>
<dbReference type="Proteomes" id="UP000694380">
    <property type="component" value="Chromosome 6"/>
</dbReference>
<protein>
    <recommendedName>
        <fullName evidence="1">KRAB domain-containing protein</fullName>
    </recommendedName>
</protein>
<reference evidence="2" key="1">
    <citation type="journal article" date="2015" name="Genome Biol. Evol.">
        <title>Physical Mapping and Refinement of the Painted Turtle Genome (Chrysemys picta) Inform Amniote Genome Evolution and Challenge Turtle-Bird Chromosomal Conservation.</title>
        <authorList>
            <person name="Badenhorst D."/>
            <person name="Hillier L.W."/>
            <person name="Literman R."/>
            <person name="Montiel E.E."/>
            <person name="Radhakrishnan S."/>
            <person name="Shen Y."/>
            <person name="Minx P."/>
            <person name="Janes D.E."/>
            <person name="Warren W.C."/>
            <person name="Edwards S.V."/>
            <person name="Valenzuela N."/>
        </authorList>
    </citation>
    <scope>NUCLEOTIDE SEQUENCE [LARGE SCALE GENOMIC DNA]</scope>
</reference>
<dbReference type="Ensembl" id="ENSCPBT00000012411.1">
    <property type="protein sequence ID" value="ENSCPBP00000010339.1"/>
    <property type="gene ID" value="ENSCPBG00000007949.1"/>
</dbReference>
<organism evidence="2 3">
    <name type="scientific">Chrysemys picta bellii</name>
    <name type="common">Western painted turtle</name>
    <name type="synonym">Emys bellii</name>
    <dbReference type="NCBI Taxonomy" id="8478"/>
    <lineage>
        <taxon>Eukaryota</taxon>
        <taxon>Metazoa</taxon>
        <taxon>Chordata</taxon>
        <taxon>Craniata</taxon>
        <taxon>Vertebrata</taxon>
        <taxon>Euteleostomi</taxon>
        <taxon>Archelosauria</taxon>
        <taxon>Testudinata</taxon>
        <taxon>Testudines</taxon>
        <taxon>Cryptodira</taxon>
        <taxon>Durocryptodira</taxon>
        <taxon>Testudinoidea</taxon>
        <taxon>Emydidae</taxon>
        <taxon>Chrysemys</taxon>
    </lineage>
</organism>
<evidence type="ECO:0000313" key="3">
    <source>
        <dbReference type="Proteomes" id="UP000694380"/>
    </source>
</evidence>
<reference evidence="2" key="3">
    <citation type="submission" date="2025-09" db="UniProtKB">
        <authorList>
            <consortium name="Ensembl"/>
        </authorList>
    </citation>
    <scope>IDENTIFICATION</scope>
</reference>
<dbReference type="GO" id="GO:0006355">
    <property type="term" value="P:regulation of DNA-templated transcription"/>
    <property type="evidence" value="ECO:0007669"/>
    <property type="project" value="InterPro"/>
</dbReference>
<dbReference type="SUPFAM" id="SSF109640">
    <property type="entry name" value="KRAB domain (Kruppel-associated box)"/>
    <property type="match status" value="1"/>
</dbReference>
<dbReference type="Pfam" id="PF01352">
    <property type="entry name" value="KRAB"/>
    <property type="match status" value="1"/>
</dbReference>
<keyword evidence="3" id="KW-1185">Reference proteome</keyword>
<name>A0A8C3FK75_CHRPI</name>
<evidence type="ECO:0000259" key="1">
    <source>
        <dbReference type="PROSITE" id="PS50805"/>
    </source>
</evidence>
<dbReference type="AlphaFoldDB" id="A0A8C3FK75"/>
<dbReference type="PROSITE" id="PS50805">
    <property type="entry name" value="KRAB"/>
    <property type="match status" value="1"/>
</dbReference>
<dbReference type="InterPro" id="IPR036051">
    <property type="entry name" value="KRAB_dom_sf"/>
</dbReference>
<feature type="domain" description="KRAB" evidence="1">
    <location>
        <begin position="6"/>
        <end position="73"/>
    </location>
</feature>
<dbReference type="SMART" id="SM00349">
    <property type="entry name" value="KRAB"/>
    <property type="match status" value="1"/>
</dbReference>
<evidence type="ECO:0000313" key="2">
    <source>
        <dbReference type="Ensembl" id="ENSCPBP00000010339.1"/>
    </source>
</evidence>
<dbReference type="Gene3D" id="6.10.140.140">
    <property type="match status" value="1"/>
</dbReference>